<dbReference type="GO" id="GO:0046677">
    <property type="term" value="P:response to antibiotic"/>
    <property type="evidence" value="ECO:0007669"/>
    <property type="project" value="UniProtKB-KW"/>
</dbReference>
<evidence type="ECO:0000256" key="4">
    <source>
        <dbReference type="ARBA" id="ARBA00023251"/>
    </source>
</evidence>
<protein>
    <recommendedName>
        <fullName evidence="8">Acetyltransferase</fullName>
    </recommendedName>
</protein>
<keyword evidence="3" id="KW-0677">Repeat</keyword>
<evidence type="ECO:0000256" key="3">
    <source>
        <dbReference type="ARBA" id="ARBA00022737"/>
    </source>
</evidence>
<dbReference type="InterPro" id="IPR001451">
    <property type="entry name" value="Hexapep"/>
</dbReference>
<evidence type="ECO:0000313" key="7">
    <source>
        <dbReference type="Proteomes" id="UP000287239"/>
    </source>
</evidence>
<keyword evidence="5" id="KW-0012">Acyltransferase</keyword>
<gene>
    <name evidence="6" type="ORF">CBF35_12935</name>
</gene>
<sequence>MNGPNPDEKYPLAGNQNLQFAKNMVSRSNVEIGDYTYYSAEAGESFAERITDHYEFIGDRLLIGKFNAIASGVTFMMNGANHRMDGSTYPFNIFGNGWEKATPTLAQLPYKGDTVLGNDIWIGRNVTIMPGITIGNGAIIAANTTVVKDVPAFGVVGGNPGTLLKMRFSLEKIATLQELAWWDHPIEKITENLTSILSYDVEALLKNFEKR</sequence>
<dbReference type="RefSeq" id="WP_126781788.1">
    <property type="nucleotide sequence ID" value="NZ_NGJU01000022.1"/>
</dbReference>
<dbReference type="InterPro" id="IPR018357">
    <property type="entry name" value="Hexapep_transf_CS"/>
</dbReference>
<keyword evidence="2" id="KW-0808">Transferase</keyword>
<dbReference type="NCBIfam" id="NF000311">
    <property type="entry name" value="Vat_ABCDEFH"/>
    <property type="match status" value="1"/>
</dbReference>
<evidence type="ECO:0000256" key="1">
    <source>
        <dbReference type="ARBA" id="ARBA00007274"/>
    </source>
</evidence>
<dbReference type="Proteomes" id="UP000287239">
    <property type="component" value="Unassembled WGS sequence"/>
</dbReference>
<proteinExistence type="inferred from homology"/>
<accession>A0A429ZFK3</accession>
<organism evidence="6 7">
    <name type="scientific">Vagococcus salmoninarum</name>
    <dbReference type="NCBI Taxonomy" id="2739"/>
    <lineage>
        <taxon>Bacteria</taxon>
        <taxon>Bacillati</taxon>
        <taxon>Bacillota</taxon>
        <taxon>Bacilli</taxon>
        <taxon>Lactobacillales</taxon>
        <taxon>Enterococcaceae</taxon>
        <taxon>Vagococcus</taxon>
    </lineage>
</organism>
<dbReference type="PANTHER" id="PTHR43300">
    <property type="entry name" value="ACETYLTRANSFERASE"/>
    <property type="match status" value="1"/>
</dbReference>
<dbReference type="PROSITE" id="PS00101">
    <property type="entry name" value="HEXAPEP_TRANSFERASES"/>
    <property type="match status" value="1"/>
</dbReference>
<dbReference type="GeneID" id="98569249"/>
<dbReference type="SUPFAM" id="SSF51161">
    <property type="entry name" value="Trimeric LpxA-like enzymes"/>
    <property type="match status" value="1"/>
</dbReference>
<dbReference type="EMBL" id="NGJU01000022">
    <property type="protein sequence ID" value="RST92491.1"/>
    <property type="molecule type" value="Genomic_DNA"/>
</dbReference>
<dbReference type="PANTHER" id="PTHR43300:SF11">
    <property type="entry name" value="ACETYLTRANSFERASE RV3034C-RELATED"/>
    <property type="match status" value="1"/>
</dbReference>
<comment type="caution">
    <text evidence="6">The sequence shown here is derived from an EMBL/GenBank/DDBJ whole genome shotgun (WGS) entry which is preliminary data.</text>
</comment>
<reference evidence="6 7" key="1">
    <citation type="submission" date="2017-05" db="EMBL/GenBank/DDBJ databases">
        <title>Vagococcus spp. assemblies.</title>
        <authorList>
            <person name="Gulvik C.A."/>
        </authorList>
    </citation>
    <scope>NUCLEOTIDE SEQUENCE [LARGE SCALE GENOMIC DNA]</scope>
    <source>
        <strain evidence="6 7">NCFB 2777</strain>
    </source>
</reference>
<evidence type="ECO:0000256" key="2">
    <source>
        <dbReference type="ARBA" id="ARBA00022679"/>
    </source>
</evidence>
<evidence type="ECO:0008006" key="8">
    <source>
        <dbReference type="Google" id="ProtNLM"/>
    </source>
</evidence>
<keyword evidence="7" id="KW-1185">Reference proteome</keyword>
<dbReference type="InterPro" id="IPR011004">
    <property type="entry name" value="Trimer_LpxA-like_sf"/>
</dbReference>
<comment type="similarity">
    <text evidence="1">Belongs to the transferase hexapeptide repeat family.</text>
</comment>
<dbReference type="AlphaFoldDB" id="A0A429ZFK3"/>
<dbReference type="FunFam" id="2.160.10.10:FF:000037">
    <property type="entry name" value="Streptogramin A acetyltransferase"/>
    <property type="match status" value="1"/>
</dbReference>
<evidence type="ECO:0000256" key="5">
    <source>
        <dbReference type="ARBA" id="ARBA00023315"/>
    </source>
</evidence>
<dbReference type="CDD" id="cd03349">
    <property type="entry name" value="LbH_XAT"/>
    <property type="match status" value="1"/>
</dbReference>
<evidence type="ECO:0000313" key="6">
    <source>
        <dbReference type="EMBL" id="RST92491.1"/>
    </source>
</evidence>
<dbReference type="Pfam" id="PF00132">
    <property type="entry name" value="Hexapep"/>
    <property type="match status" value="1"/>
</dbReference>
<dbReference type="Gene3D" id="2.160.10.10">
    <property type="entry name" value="Hexapeptide repeat proteins"/>
    <property type="match status" value="1"/>
</dbReference>
<name>A0A429ZFK3_9ENTE</name>
<dbReference type="GO" id="GO:0016746">
    <property type="term" value="F:acyltransferase activity"/>
    <property type="evidence" value="ECO:0007669"/>
    <property type="project" value="UniProtKB-KW"/>
</dbReference>
<dbReference type="OrthoDB" id="9801697at2"/>
<dbReference type="InterPro" id="IPR050179">
    <property type="entry name" value="Trans_hexapeptide_repeat"/>
</dbReference>
<keyword evidence="4" id="KW-0046">Antibiotic resistance</keyword>